<gene>
    <name evidence="1" type="ORF">DW889_15160</name>
</gene>
<proteinExistence type="predicted"/>
<dbReference type="EMBL" id="QSGN01000052">
    <property type="protein sequence ID" value="RHB24499.1"/>
    <property type="molecule type" value="Genomic_DNA"/>
</dbReference>
<name>A0A413UWD2_BACSE</name>
<protein>
    <submittedName>
        <fullName evidence="1">Uncharacterized protein</fullName>
    </submittedName>
</protein>
<reference evidence="1 2" key="1">
    <citation type="submission" date="2018-08" db="EMBL/GenBank/DDBJ databases">
        <title>A genome reference for cultivated species of the human gut microbiota.</title>
        <authorList>
            <person name="Zou Y."/>
            <person name="Xue W."/>
            <person name="Luo G."/>
        </authorList>
    </citation>
    <scope>NUCLEOTIDE SEQUENCE [LARGE SCALE GENOMIC DNA]</scope>
    <source>
        <strain evidence="1 2">AM40-34</strain>
    </source>
</reference>
<sequence>MFEKSYFETLQDYIASGCTIELTGDELDYYNALYALVGINRKYGKDNAIAFLMHEPFNVERMRARQMYSEAINLFYLNDTIENNAHRNMVFDNLMKAAHVVLQNAVNSKDMEVYGNLTVQAARIKQLDRPDPVKPKELDEKPFKVYDLDPEKVGLPSANRNLLAAQIDSMPDIPSREKVRLKRDANVVDIDFEEMLDDQEEKTKDIG</sequence>
<dbReference type="Proteomes" id="UP000283482">
    <property type="component" value="Unassembled WGS sequence"/>
</dbReference>
<evidence type="ECO:0000313" key="2">
    <source>
        <dbReference type="Proteomes" id="UP000283482"/>
    </source>
</evidence>
<dbReference type="RefSeq" id="WP_117907673.1">
    <property type="nucleotide sequence ID" value="NZ_CAXSRQ010000019.1"/>
</dbReference>
<comment type="caution">
    <text evidence="1">The sequence shown here is derived from an EMBL/GenBank/DDBJ whole genome shotgun (WGS) entry which is preliminary data.</text>
</comment>
<dbReference type="AlphaFoldDB" id="A0A413UWD2"/>
<evidence type="ECO:0000313" key="1">
    <source>
        <dbReference type="EMBL" id="RHB24499.1"/>
    </source>
</evidence>
<accession>A0A413UWD2</accession>
<organism evidence="1 2">
    <name type="scientific">Bacteroides stercoris</name>
    <dbReference type="NCBI Taxonomy" id="46506"/>
    <lineage>
        <taxon>Bacteria</taxon>
        <taxon>Pseudomonadati</taxon>
        <taxon>Bacteroidota</taxon>
        <taxon>Bacteroidia</taxon>
        <taxon>Bacteroidales</taxon>
        <taxon>Bacteroidaceae</taxon>
        <taxon>Bacteroides</taxon>
    </lineage>
</organism>